<reference evidence="2" key="1">
    <citation type="submission" date="2006-01" db="EMBL/GenBank/DDBJ databases">
        <title>Complete sequence of Novosphingobium aromaticivorans DSM 12444.</title>
        <authorList>
            <consortium name="US DOE Joint Genome Institute"/>
            <person name="Copeland A."/>
            <person name="Lucas S."/>
            <person name="Lapidus A."/>
            <person name="Barry K."/>
            <person name="Detter J.C."/>
            <person name="Glavina T."/>
            <person name="Hammon N."/>
            <person name="Israni S."/>
            <person name="Pitluck S."/>
            <person name="Chain P."/>
            <person name="Malfatti S."/>
            <person name="Shin M."/>
            <person name="Vergez L."/>
            <person name="Schmutz J."/>
            <person name="Larimer F."/>
            <person name="Land M."/>
            <person name="Kyrpides N."/>
            <person name="Ivanova N."/>
            <person name="Fredrickson J."/>
            <person name="Balkwill D."/>
            <person name="Romine M.F."/>
            <person name="Richardson P."/>
        </authorList>
    </citation>
    <scope>NUCLEOTIDE SEQUENCE [LARGE SCALE GENOMIC DNA]</scope>
    <source>
        <strain evidence="2">ATCC 700278 / DSM 12444 / CCUG 56034 / CIP 105152 / NBRC 16084 / F199</strain>
    </source>
</reference>
<keyword evidence="2" id="KW-1185">Reference proteome</keyword>
<dbReference type="STRING" id="279238.Saro_1827"/>
<dbReference type="RefSeq" id="WP_011445477.1">
    <property type="nucleotide sequence ID" value="NC_007794.1"/>
</dbReference>
<evidence type="ECO:0000313" key="2">
    <source>
        <dbReference type="Proteomes" id="UP000009134"/>
    </source>
</evidence>
<dbReference type="EMBL" id="CP000248">
    <property type="protein sequence ID" value="ABD26267.1"/>
    <property type="molecule type" value="Genomic_DNA"/>
</dbReference>
<organism evidence="1 2">
    <name type="scientific">Novosphingobium aromaticivorans (strain ATCC 700278 / DSM 12444 / CCUG 56034 / CIP 105152 / NBRC 16084 / F199)</name>
    <dbReference type="NCBI Taxonomy" id="279238"/>
    <lineage>
        <taxon>Bacteria</taxon>
        <taxon>Pseudomonadati</taxon>
        <taxon>Pseudomonadota</taxon>
        <taxon>Alphaproteobacteria</taxon>
        <taxon>Sphingomonadales</taxon>
        <taxon>Sphingomonadaceae</taxon>
        <taxon>Novosphingobium</taxon>
    </lineage>
</organism>
<evidence type="ECO:0000313" key="1">
    <source>
        <dbReference type="EMBL" id="ABD26267.1"/>
    </source>
</evidence>
<accession>Q2G7A6</accession>
<proteinExistence type="predicted"/>
<dbReference type="Proteomes" id="UP000009134">
    <property type="component" value="Chromosome"/>
</dbReference>
<dbReference type="KEGG" id="nar:Saro_1827"/>
<dbReference type="HOGENOM" id="CLU_1904577_0_0_5"/>
<dbReference type="AlphaFoldDB" id="Q2G7A6"/>
<gene>
    <name evidence="1" type="ordered locus">Saro_1827</name>
</gene>
<name>Q2G7A6_NOVAD</name>
<protein>
    <submittedName>
        <fullName evidence="1">Uncharacterized protein</fullName>
    </submittedName>
</protein>
<sequence>MLIKPAFSHTLTQCWYTRIHVPVLHRERGSDGFVTSICRYCERPIRSHGGKSWTLADGVDLDELAALSRTPYICVTSISDGMIIARYPIGDGDDEDTVRARLEAVIVEHGAREPASGLAVRVVGGGPKSFT</sequence>